<dbReference type="Gene3D" id="3.90.640.90">
    <property type="entry name" value="Anti-proliferative protein, N-terminal domain"/>
    <property type="match status" value="1"/>
</dbReference>
<dbReference type="GeneID" id="77732621"/>
<feature type="compositionally biased region" description="Low complexity" evidence="2">
    <location>
        <begin position="310"/>
        <end position="328"/>
    </location>
</feature>
<dbReference type="GO" id="GO:0005737">
    <property type="term" value="C:cytoplasm"/>
    <property type="evidence" value="ECO:0007669"/>
    <property type="project" value="TreeGrafter"/>
</dbReference>
<dbReference type="Proteomes" id="UP001164286">
    <property type="component" value="Unassembled WGS sequence"/>
</dbReference>
<dbReference type="GO" id="GO:0005634">
    <property type="term" value="C:nucleus"/>
    <property type="evidence" value="ECO:0007669"/>
    <property type="project" value="TreeGrafter"/>
</dbReference>
<evidence type="ECO:0000313" key="4">
    <source>
        <dbReference type="EMBL" id="KAI9636728.1"/>
    </source>
</evidence>
<protein>
    <recommendedName>
        <fullName evidence="3">Anti-proliferative protein domain-containing protein</fullName>
    </recommendedName>
</protein>
<name>A0AA38H978_9TREE</name>
<reference evidence="4" key="1">
    <citation type="journal article" date="2022" name="G3 (Bethesda)">
        <title>High quality genome of the basidiomycete yeast Dioszegia hungarica PDD-24b-2 isolated from cloud water.</title>
        <authorList>
            <person name="Jarrige D."/>
            <person name="Haridas S."/>
            <person name="Bleykasten-Grosshans C."/>
            <person name="Joly M."/>
            <person name="Nadalig T."/>
            <person name="Sancelme M."/>
            <person name="Vuilleumier S."/>
            <person name="Grigoriev I.V."/>
            <person name="Amato P."/>
            <person name="Bringel F."/>
        </authorList>
    </citation>
    <scope>NUCLEOTIDE SEQUENCE</scope>
    <source>
        <strain evidence="4">PDD-24b-2</strain>
    </source>
</reference>
<proteinExistence type="inferred from homology"/>
<evidence type="ECO:0000259" key="3">
    <source>
        <dbReference type="Pfam" id="PF07742"/>
    </source>
</evidence>
<comment type="similarity">
    <text evidence="1">Belongs to the BTG family.</text>
</comment>
<dbReference type="EMBL" id="JAKWFO010000005">
    <property type="protein sequence ID" value="KAI9636728.1"/>
    <property type="molecule type" value="Genomic_DNA"/>
</dbReference>
<dbReference type="InterPro" id="IPR036054">
    <property type="entry name" value="BTG-like_sf"/>
</dbReference>
<gene>
    <name evidence="4" type="ORF">MKK02DRAFT_45433</name>
</gene>
<sequence length="534" mass="56100">MPHLMDQLHQLSIAASPSRPSLRYATSTASISNIASNPYSPSLTPAQLAEIDTSLSSAVAALVHHLTQPLAAKYPHSTIILLRSALIEALTRRYESSWRTTEPSFGSGFRSLICDRVRGLPGVLKQAAREAGVNAEVWRQSLKGKPREDAPYGDNERDEWEAWCDPGTVSWRYGGHTWSMPEFERPVLDSIITVWYAGPTFESETSDHPAPAPSITPARPSAAIAIRAPSVALVPATPAHASGTATVPEPLSFRPSSPNLMPAANIGVRPVHYRSSSSVTYTHGTSPISEDDESMFGRPHARASTYPMRSGHGSSSSIDSSISDSNSGATQLLTPASRPGSADPFTAAANASIDDKTPTPGTLRGRDPSPMSRQQVTPTAPGKVATPSVTPYDGGNVTVLGGGVKLGGGAGGPPGSRPVSVVSQHRMPMMDRSRSPSVSIASRALNSALTPGEMGNGGGRKPRTRRRIMPTYLGYVGQPGVGGPASPAFQPLMLPKGGSGQPGQAQPQQMGQQAGWQPSLGVGMGIRTPLTRIA</sequence>
<feature type="compositionally biased region" description="Polar residues" evidence="2">
    <location>
        <begin position="277"/>
        <end position="288"/>
    </location>
</feature>
<feature type="region of interest" description="Disordered" evidence="2">
    <location>
        <begin position="277"/>
        <end position="396"/>
    </location>
</feature>
<evidence type="ECO:0000256" key="1">
    <source>
        <dbReference type="ARBA" id="ARBA00007989"/>
    </source>
</evidence>
<dbReference type="AlphaFoldDB" id="A0AA38H978"/>
<dbReference type="SUPFAM" id="SSF160696">
    <property type="entry name" value="BTG domain-like"/>
    <property type="match status" value="1"/>
</dbReference>
<comment type="caution">
    <text evidence="4">The sequence shown here is derived from an EMBL/GenBank/DDBJ whole genome shotgun (WGS) entry which is preliminary data.</text>
</comment>
<organism evidence="4 5">
    <name type="scientific">Dioszegia hungarica</name>
    <dbReference type="NCBI Taxonomy" id="4972"/>
    <lineage>
        <taxon>Eukaryota</taxon>
        <taxon>Fungi</taxon>
        <taxon>Dikarya</taxon>
        <taxon>Basidiomycota</taxon>
        <taxon>Agaricomycotina</taxon>
        <taxon>Tremellomycetes</taxon>
        <taxon>Tremellales</taxon>
        <taxon>Bulleribasidiaceae</taxon>
        <taxon>Dioszegia</taxon>
    </lineage>
</organism>
<feature type="domain" description="Anti-proliferative protein" evidence="3">
    <location>
        <begin position="59"/>
        <end position="176"/>
    </location>
</feature>
<dbReference type="RefSeq" id="XP_052946505.1">
    <property type="nucleotide sequence ID" value="XM_053093416.1"/>
</dbReference>
<dbReference type="PANTHER" id="PTHR22978:SF22">
    <property type="entry name" value="BTG FAMILY PROTEIN"/>
    <property type="match status" value="1"/>
</dbReference>
<feature type="compositionally biased region" description="Low complexity" evidence="2">
    <location>
        <begin position="502"/>
        <end position="519"/>
    </location>
</feature>
<feature type="region of interest" description="Disordered" evidence="2">
    <location>
        <begin position="494"/>
        <end position="523"/>
    </location>
</feature>
<accession>A0AA38H978</accession>
<dbReference type="InterPro" id="IPR002087">
    <property type="entry name" value="Anti_prolifrtn"/>
</dbReference>
<evidence type="ECO:0000256" key="2">
    <source>
        <dbReference type="SAM" id="MobiDB-lite"/>
    </source>
</evidence>
<dbReference type="InterPro" id="IPR033332">
    <property type="entry name" value="BTG"/>
</dbReference>
<keyword evidence="5" id="KW-1185">Reference proteome</keyword>
<dbReference type="Pfam" id="PF07742">
    <property type="entry name" value="BTG"/>
    <property type="match status" value="1"/>
</dbReference>
<dbReference type="PANTHER" id="PTHR22978">
    <property type="entry name" value="B-CELL TRANSLOCATION GENE"/>
    <property type="match status" value="1"/>
</dbReference>
<evidence type="ECO:0000313" key="5">
    <source>
        <dbReference type="Proteomes" id="UP001164286"/>
    </source>
</evidence>